<evidence type="ECO:0000313" key="13">
    <source>
        <dbReference type="Proteomes" id="UP000253383"/>
    </source>
</evidence>
<keyword evidence="6 10" id="KW-0808">Transferase</keyword>
<evidence type="ECO:0000256" key="1">
    <source>
        <dbReference type="ARBA" id="ARBA00000439"/>
    </source>
</evidence>
<evidence type="ECO:0000256" key="6">
    <source>
        <dbReference type="ARBA" id="ARBA00022679"/>
    </source>
</evidence>
<dbReference type="InterPro" id="IPR012767">
    <property type="entry name" value="Trehalose_TreY"/>
</dbReference>
<dbReference type="EC" id="2.4.1.25" evidence="3 10"/>
<name>A0A368JIR4_9BACT</name>
<dbReference type="GO" id="GO:0004134">
    <property type="term" value="F:4-alpha-glucanotransferase activity"/>
    <property type="evidence" value="ECO:0007669"/>
    <property type="project" value="UniProtKB-EC"/>
</dbReference>
<dbReference type="NCBIfam" id="TIGR00217">
    <property type="entry name" value="malQ"/>
    <property type="match status" value="1"/>
</dbReference>
<evidence type="ECO:0000256" key="4">
    <source>
        <dbReference type="ARBA" id="ARBA00020295"/>
    </source>
</evidence>
<dbReference type="InterPro" id="IPR017853">
    <property type="entry name" value="GH"/>
</dbReference>
<dbReference type="EMBL" id="QOWE01000018">
    <property type="protein sequence ID" value="RCR67548.1"/>
    <property type="molecule type" value="Genomic_DNA"/>
</dbReference>
<dbReference type="Gene3D" id="3.20.20.80">
    <property type="entry name" value="Glycosidases"/>
    <property type="match status" value="4"/>
</dbReference>
<evidence type="ECO:0000256" key="2">
    <source>
        <dbReference type="ARBA" id="ARBA00005684"/>
    </source>
</evidence>
<keyword evidence="5 10" id="KW-0328">Glycosyltransferase</keyword>
<evidence type="ECO:0000313" key="12">
    <source>
        <dbReference type="EMBL" id="RCR67548.1"/>
    </source>
</evidence>
<dbReference type="PANTHER" id="PTHR32438:SF5">
    <property type="entry name" value="4-ALPHA-GLUCANOTRANSFERASE DPE1, CHLOROPLASTIC_AMYLOPLASTIC"/>
    <property type="match status" value="1"/>
</dbReference>
<dbReference type="SUPFAM" id="SSF51445">
    <property type="entry name" value="(Trans)glycosidases"/>
    <property type="match status" value="2"/>
</dbReference>
<evidence type="ECO:0000256" key="3">
    <source>
        <dbReference type="ARBA" id="ARBA00012560"/>
    </source>
</evidence>
<dbReference type="InterPro" id="IPR006047">
    <property type="entry name" value="GH13_cat_dom"/>
</dbReference>
<dbReference type="Pfam" id="PF00128">
    <property type="entry name" value="Alpha-amylase"/>
    <property type="match status" value="1"/>
</dbReference>
<proteinExistence type="inferred from homology"/>
<evidence type="ECO:0000259" key="11">
    <source>
        <dbReference type="SMART" id="SM00642"/>
    </source>
</evidence>
<dbReference type="PANTHER" id="PTHR32438">
    <property type="entry name" value="4-ALPHA-GLUCANOTRANSFERASE DPE1, CHLOROPLASTIC/AMYLOPLASTIC"/>
    <property type="match status" value="1"/>
</dbReference>
<comment type="caution">
    <text evidence="12">The sequence shown here is derived from an EMBL/GenBank/DDBJ whole genome shotgun (WGS) entry which is preliminary data.</text>
</comment>
<dbReference type="Pfam" id="PF02446">
    <property type="entry name" value="Glyco_hydro_77"/>
    <property type="match status" value="1"/>
</dbReference>
<evidence type="ECO:0000256" key="9">
    <source>
        <dbReference type="ARBA" id="ARBA00031501"/>
    </source>
</evidence>
<evidence type="ECO:0000256" key="10">
    <source>
        <dbReference type="RuleBase" id="RU361207"/>
    </source>
</evidence>
<evidence type="ECO:0000256" key="7">
    <source>
        <dbReference type="ARBA" id="ARBA00023277"/>
    </source>
</evidence>
<dbReference type="Proteomes" id="UP000253383">
    <property type="component" value="Unassembled WGS sequence"/>
</dbReference>
<feature type="domain" description="Glycosyl hydrolase family 13 catalytic" evidence="11">
    <location>
        <begin position="16"/>
        <end position="481"/>
    </location>
</feature>
<keyword evidence="13" id="KW-1185">Reference proteome</keyword>
<evidence type="ECO:0000256" key="8">
    <source>
        <dbReference type="ARBA" id="ARBA00031423"/>
    </source>
</evidence>
<comment type="catalytic activity">
    <reaction evidence="1 10">
        <text>Transfers a segment of a (1-&gt;4)-alpha-D-glucan to a new position in an acceptor, which may be glucose or a (1-&gt;4)-alpha-D-glucan.</text>
        <dbReference type="EC" id="2.4.1.25"/>
    </reaction>
</comment>
<sequence>MTNPVATYRIQFHSGFTFSDFDKIRPYLKKLGVGTLYASPVFESVPGSQHGYDGVNPHRIDPEIGTEKQLKTLSKKLRKEGIGWLQDIVPNHMAFHPNNPWLMDVLEKGPLSRFMPFFDTVWTSQLFHGRLAVPFLGAPLDDVIKNRELKVAYQDGRLVLRYFDTAYPLRLRSYPTVLQALDEQPMLESVQQLLDQIRPLQLVEEPEAYALGMNEFRQQLASLQKNPVVKTYLKSCLSALNRDPQRIRQLADEQVYQLSHHQETDRRINFRRFFTVSSLIGLNVQNDAVFSSVHQGIKDLVVEGVFTGLRVDHIDGLYDPGQYLERLRELAGEETYLIVEKILEPGEPLETAWPIQGTTGYEFLAQVNNLFTQSASEPVLTEFYQQLVSDTTPIHQQILNKKAFILARHMKGELDNLYRFFLELNLVEENAMAVLPPDSLQAALGAFLVYCPVYRYYGSTFPLDESEATAVQTILTDLKSQKPELFTAVDLLEKTLLQKPADGEDAYNQRVSHFYRRCMQFTGPLMAKGVEDTLMYTYNRLIAHNEVGDSPETFGLSPADFHRAMQERRQQWPLALNATSTHDTKRGEDVRARLNVLTDLPDEWLKTVQEWQQLNASLKQKGAPDANDEYFIYQTLVGAYPMPDQDDDDFENRLQDYLEKALREAKRHSSWNEPDAAYEEATRNFVVQLLNRKRPFWKSFQKFHRQLADFGIVNSLAQVVLKMTCPGVPDVYQGCELWDLSLVDPDNRRPVDYNQRRQWLDELTNPDSAPSDALLSDLWENRYDARIKLWLTHALLTARNQESTELFAEGDYIPLAVEGRYREYVLAFARRHRQTWLVVAIPLHLAVMSRQQNKSVPALDWKDTRIVLPPDAPDEWKHMLLPTSGKTTDGIALKEVFKTLPLAVLKLQPAFTDRSAGLLLPVTSLSSAFGIGDLGPEARAFADFLSRSRQHYWQILPLNPTEPGAGHSPYSTYSSMAGNTLILSPEALAQDGLLDWDELRAYQLPTTGWVDYAGAERVRNGLLEKAYRNFSQLKASPLQSRFRAFCQREAHWLTDFVLYMGLKQKFQGQPWYEWPEEYRLRQPKALQAFGEAHQDELEKVRWLQFSFDRQWQSLKTYCNQRGIHLLGDLPFYVSYDSADVWSHPELFSLDESGKLITVAGVPPDYFNADGQLWGMPVFRWDRLKERGYDWWIRRIRKNTELFDLVRIDHFRALSEYWEIPAGEKTAIRGEWKPGPGADFFRVLHQELGTLPLVAEDLGDISEAVYQLRDAFQLPGMKVVQFAFQEALPLSPHIPHQYTPNFIAYTGTHDNNTTRGWYRQNLSPTEQKTVAEYIGKPVSEKTVHLALGQLVYASVARTVILPVQDVLGLDETARINTPAATANNWLWRLQPGQLTDEAENRLRAWVTLYNRW</sequence>
<comment type="similarity">
    <text evidence="2 10">Belongs to the disproportionating enzyme family.</text>
</comment>
<dbReference type="GO" id="GO:0005975">
    <property type="term" value="P:carbohydrate metabolic process"/>
    <property type="evidence" value="ECO:0007669"/>
    <property type="project" value="InterPro"/>
</dbReference>
<dbReference type="OrthoDB" id="9811841at2"/>
<reference evidence="12 13" key="1">
    <citation type="submission" date="2018-07" db="EMBL/GenBank/DDBJ databases">
        <title>Genome analysis of Larkinella rosea.</title>
        <authorList>
            <person name="Zhou Z."/>
            <person name="Wang G."/>
        </authorList>
    </citation>
    <scope>NUCLEOTIDE SEQUENCE [LARGE SCALE GENOMIC DNA]</scope>
    <source>
        <strain evidence="13">zzj9</strain>
    </source>
</reference>
<dbReference type="SMART" id="SM00642">
    <property type="entry name" value="Aamy"/>
    <property type="match status" value="1"/>
</dbReference>
<dbReference type="Gene3D" id="1.10.10.470">
    <property type="entry name" value="Maltooligosyl trehalose synthase, domain 4"/>
    <property type="match status" value="1"/>
</dbReference>
<evidence type="ECO:0000256" key="5">
    <source>
        <dbReference type="ARBA" id="ARBA00022676"/>
    </source>
</evidence>
<accession>A0A368JIR4</accession>
<dbReference type="NCBIfam" id="NF011080">
    <property type="entry name" value="PRK14508.1-3"/>
    <property type="match status" value="1"/>
</dbReference>
<dbReference type="CDD" id="cd11336">
    <property type="entry name" value="AmyAc_MTSase"/>
    <property type="match status" value="1"/>
</dbReference>
<keyword evidence="7 10" id="KW-0119">Carbohydrate metabolism</keyword>
<dbReference type="RefSeq" id="WP_114407980.1">
    <property type="nucleotide sequence ID" value="NZ_QOWE01000018.1"/>
</dbReference>
<dbReference type="InterPro" id="IPR003385">
    <property type="entry name" value="Glyco_hydro_77"/>
</dbReference>
<gene>
    <name evidence="12" type="primary">treY</name>
    <name evidence="12" type="ORF">DUE52_20810</name>
</gene>
<organism evidence="12 13">
    <name type="scientific">Larkinella punicea</name>
    <dbReference type="NCBI Taxonomy" id="2315727"/>
    <lineage>
        <taxon>Bacteria</taxon>
        <taxon>Pseudomonadati</taxon>
        <taxon>Bacteroidota</taxon>
        <taxon>Cytophagia</taxon>
        <taxon>Cytophagales</taxon>
        <taxon>Spirosomataceae</taxon>
        <taxon>Larkinella</taxon>
    </lineage>
</organism>
<dbReference type="NCBIfam" id="TIGR02401">
    <property type="entry name" value="trehalose_TreY"/>
    <property type="match status" value="1"/>
</dbReference>
<dbReference type="InterPro" id="IPR013797">
    <property type="entry name" value="Maltooligo_trehalose_synth_4"/>
</dbReference>
<protein>
    <recommendedName>
        <fullName evidence="4 10">4-alpha-glucanotransferase</fullName>
        <ecNumber evidence="3 10">2.4.1.25</ecNumber>
    </recommendedName>
    <alternativeName>
        <fullName evidence="8 10">Amylomaltase</fullName>
    </alternativeName>
    <alternativeName>
        <fullName evidence="9 10">Disproportionating enzyme</fullName>
    </alternativeName>
</protein>